<dbReference type="Proteomes" id="UP000023152">
    <property type="component" value="Unassembled WGS sequence"/>
</dbReference>
<protein>
    <submittedName>
        <fullName evidence="1">Uncharacterized protein</fullName>
    </submittedName>
</protein>
<name>X6PE63_RETFI</name>
<organism evidence="1 2">
    <name type="scientific">Reticulomyxa filosa</name>
    <dbReference type="NCBI Taxonomy" id="46433"/>
    <lineage>
        <taxon>Eukaryota</taxon>
        <taxon>Sar</taxon>
        <taxon>Rhizaria</taxon>
        <taxon>Retaria</taxon>
        <taxon>Foraminifera</taxon>
        <taxon>Monothalamids</taxon>
        <taxon>Reticulomyxidae</taxon>
        <taxon>Reticulomyxa</taxon>
    </lineage>
</organism>
<sequence>MRLHVPEMKYENGWKWKYLPTSARTNKSEHEISLVEACLIKPWLKKADVVSALRKCNQFYIDAKLSQFLFREKKKLEDLTKLFRLYYNSSLKDSPSSLINDFLEMESKDVGLDIFPHEIPSLIVEMDNPNRVTLVQIQELMLYLSYFRGTINDPNKCCLQDLAKELAVRKIVADKDYKKKKAMISAMEKNFRILWNFSYSRKSFSLQLKMITKFSSLINMNNEIALFW</sequence>
<reference evidence="1 2" key="1">
    <citation type="journal article" date="2013" name="Curr. Biol.">
        <title>The Genome of the Foraminiferan Reticulomyxa filosa.</title>
        <authorList>
            <person name="Glockner G."/>
            <person name="Hulsmann N."/>
            <person name="Schleicher M."/>
            <person name="Noegel A.A."/>
            <person name="Eichinger L."/>
            <person name="Gallinger C."/>
            <person name="Pawlowski J."/>
            <person name="Sierra R."/>
            <person name="Euteneuer U."/>
            <person name="Pillet L."/>
            <person name="Moustafa A."/>
            <person name="Platzer M."/>
            <person name="Groth M."/>
            <person name="Szafranski K."/>
            <person name="Schliwa M."/>
        </authorList>
    </citation>
    <scope>NUCLEOTIDE SEQUENCE [LARGE SCALE GENOMIC DNA]</scope>
</reference>
<keyword evidence="2" id="KW-1185">Reference proteome</keyword>
<comment type="caution">
    <text evidence="1">The sequence shown here is derived from an EMBL/GenBank/DDBJ whole genome shotgun (WGS) entry which is preliminary data.</text>
</comment>
<evidence type="ECO:0000313" key="2">
    <source>
        <dbReference type="Proteomes" id="UP000023152"/>
    </source>
</evidence>
<dbReference type="EMBL" id="ASPP01000280">
    <property type="protein sequence ID" value="ETO36800.1"/>
    <property type="molecule type" value="Genomic_DNA"/>
</dbReference>
<evidence type="ECO:0000313" key="1">
    <source>
        <dbReference type="EMBL" id="ETO36800.1"/>
    </source>
</evidence>
<gene>
    <name evidence="1" type="ORF">RFI_00262</name>
</gene>
<dbReference type="AlphaFoldDB" id="X6PE63"/>
<proteinExistence type="predicted"/>
<accession>X6PE63</accession>